<dbReference type="AlphaFoldDB" id="A0AAJ6AQ41"/>
<dbReference type="Pfam" id="PF02517">
    <property type="entry name" value="Rce1-like"/>
    <property type="match status" value="1"/>
</dbReference>
<evidence type="ECO:0000256" key="1">
    <source>
        <dbReference type="SAM" id="Phobius"/>
    </source>
</evidence>
<keyword evidence="4" id="KW-1185">Reference proteome</keyword>
<keyword evidence="1" id="KW-0472">Membrane</keyword>
<dbReference type="GO" id="GO:0004175">
    <property type="term" value="F:endopeptidase activity"/>
    <property type="evidence" value="ECO:0007669"/>
    <property type="project" value="UniProtKB-ARBA"/>
</dbReference>
<gene>
    <name evidence="3" type="ORF">QDX21_05485</name>
</gene>
<dbReference type="InterPro" id="IPR003675">
    <property type="entry name" value="Rce1/LyrA-like_dom"/>
</dbReference>
<name>A0AAJ6AQ41_9MICC</name>
<dbReference type="Proteomes" id="UP001224674">
    <property type="component" value="Chromosome"/>
</dbReference>
<sequence length="263" mass="29063">MVWWQILIVLGLSLGRSGVYALVDLMEKLTQAPLDEQTTALNPSLAPDPVFDLIRQLLSIGFGLIPVVLVVHLVWIYGRNPLRSFGLDFRRPVTDFGLGLILFVTMGAGTLLVYAVGRSLGLTTAIIGLSMDDHWWTPIVLTLAAVRHSLVEEVIILAWLVDRVSLLRRTPFPTADLSTNTTWLPTTTTDVVAVLLVSSLIRASYHLYQGIGPGIGNAIMGVVFVLVYLKYRRVMPMVWTHLFLDVAGFVGFPVLESLGWFGH</sequence>
<dbReference type="EC" id="3.4.-.-" evidence="3"/>
<feature type="domain" description="CAAX prenyl protease 2/Lysostaphin resistance protein A-like" evidence="2">
    <location>
        <begin position="135"/>
        <end position="246"/>
    </location>
</feature>
<dbReference type="EMBL" id="CP122566">
    <property type="protein sequence ID" value="WGH94241.1"/>
    <property type="molecule type" value="Genomic_DNA"/>
</dbReference>
<feature type="transmembrane region" description="Helical" evidence="1">
    <location>
        <begin position="53"/>
        <end position="75"/>
    </location>
</feature>
<organism evidence="3 4">
    <name type="scientific">Auritidibacter ignavus</name>
    <dbReference type="NCBI Taxonomy" id="678932"/>
    <lineage>
        <taxon>Bacteria</taxon>
        <taxon>Bacillati</taxon>
        <taxon>Actinomycetota</taxon>
        <taxon>Actinomycetes</taxon>
        <taxon>Micrococcales</taxon>
        <taxon>Micrococcaceae</taxon>
        <taxon>Auritidibacter</taxon>
    </lineage>
</organism>
<evidence type="ECO:0000259" key="2">
    <source>
        <dbReference type="Pfam" id="PF02517"/>
    </source>
</evidence>
<dbReference type="RefSeq" id="WP_279675322.1">
    <property type="nucleotide sequence ID" value="NZ_CP122566.1"/>
</dbReference>
<keyword evidence="1" id="KW-0812">Transmembrane</keyword>
<feature type="transmembrane region" description="Helical" evidence="1">
    <location>
        <begin position="207"/>
        <end position="229"/>
    </location>
</feature>
<keyword evidence="3" id="KW-0482">Metalloprotease</keyword>
<keyword evidence="3" id="KW-0645">Protease</keyword>
<dbReference type="GO" id="GO:0008237">
    <property type="term" value="F:metallopeptidase activity"/>
    <property type="evidence" value="ECO:0007669"/>
    <property type="project" value="UniProtKB-KW"/>
</dbReference>
<feature type="transmembrane region" description="Helical" evidence="1">
    <location>
        <begin position="241"/>
        <end position="261"/>
    </location>
</feature>
<protein>
    <submittedName>
        <fullName evidence="3">CPBP family intramembrane metalloprotease</fullName>
        <ecNumber evidence="3">3.4.-.-</ecNumber>
    </submittedName>
</protein>
<evidence type="ECO:0000313" key="4">
    <source>
        <dbReference type="Proteomes" id="UP001224674"/>
    </source>
</evidence>
<evidence type="ECO:0000313" key="3">
    <source>
        <dbReference type="EMBL" id="WGH94241.1"/>
    </source>
</evidence>
<proteinExistence type="predicted"/>
<dbReference type="GO" id="GO:0080120">
    <property type="term" value="P:CAAX-box protein maturation"/>
    <property type="evidence" value="ECO:0007669"/>
    <property type="project" value="UniProtKB-ARBA"/>
</dbReference>
<keyword evidence="1" id="KW-1133">Transmembrane helix</keyword>
<reference evidence="3 4" key="1">
    <citation type="submission" date="2023-03" db="EMBL/GenBank/DDBJ databases">
        <title>Complete genome sequences of several Auritidibacter ignavus strains isolated from ear infections.</title>
        <authorList>
            <person name="Baehr T."/>
            <person name="Baumhoegger A.M."/>
        </authorList>
    </citation>
    <scope>NUCLEOTIDE SEQUENCE [LARGE SCALE GENOMIC DNA]</scope>
    <source>
        <strain evidence="3 4">BABAE-6</strain>
    </source>
</reference>
<keyword evidence="3" id="KW-0378">Hydrolase</keyword>
<accession>A0AAJ6AQ41</accession>
<feature type="transmembrane region" description="Helical" evidence="1">
    <location>
        <begin position="96"/>
        <end position="115"/>
    </location>
</feature>